<dbReference type="Proteomes" id="UP000031449">
    <property type="component" value="Chromosome"/>
</dbReference>
<dbReference type="OrthoDB" id="9811589at2"/>
<dbReference type="GO" id="GO:0008168">
    <property type="term" value="F:methyltransferase activity"/>
    <property type="evidence" value="ECO:0007669"/>
    <property type="project" value="UniProtKB-KW"/>
</dbReference>
<organism evidence="4 5">
    <name type="scientific">Jeotgalibacillus malaysiensis</name>
    <dbReference type="NCBI Taxonomy" id="1508404"/>
    <lineage>
        <taxon>Bacteria</taxon>
        <taxon>Bacillati</taxon>
        <taxon>Bacillota</taxon>
        <taxon>Bacilli</taxon>
        <taxon>Bacillales</taxon>
        <taxon>Caryophanaceae</taxon>
        <taxon>Jeotgalibacillus</taxon>
    </lineage>
</organism>
<dbReference type="InterPro" id="IPR029063">
    <property type="entry name" value="SAM-dependent_MTases_sf"/>
</dbReference>
<dbReference type="Pfam" id="PF13649">
    <property type="entry name" value="Methyltransf_25"/>
    <property type="match status" value="1"/>
</dbReference>
<name>A0A0B5ASP2_9BACL</name>
<evidence type="ECO:0000256" key="1">
    <source>
        <dbReference type="ARBA" id="ARBA00022603"/>
    </source>
</evidence>
<dbReference type="KEGG" id="jeo:JMA_22710"/>
<keyword evidence="1 4" id="KW-0489">Methyltransferase</keyword>
<keyword evidence="2 4" id="KW-0808">Transferase</keyword>
<evidence type="ECO:0000313" key="5">
    <source>
        <dbReference type="Proteomes" id="UP000031449"/>
    </source>
</evidence>
<dbReference type="PANTHER" id="PTHR43861">
    <property type="entry name" value="TRANS-ACONITATE 2-METHYLTRANSFERASE-RELATED"/>
    <property type="match status" value="1"/>
</dbReference>
<gene>
    <name evidence="4" type="ORF">JMA_22710</name>
</gene>
<accession>A0A0B5ASP2</accession>
<dbReference type="Gene3D" id="2.20.25.110">
    <property type="entry name" value="S-adenosyl-L-methionine-dependent methyltransferases"/>
    <property type="match status" value="1"/>
</dbReference>
<proteinExistence type="predicted"/>
<protein>
    <submittedName>
        <fullName evidence="4">Methyltransferase</fullName>
    </submittedName>
</protein>
<dbReference type="HOGENOM" id="CLU_069129_5_2_9"/>
<dbReference type="InterPro" id="IPR041698">
    <property type="entry name" value="Methyltransf_25"/>
</dbReference>
<dbReference type="EMBL" id="CP009416">
    <property type="protein sequence ID" value="AJD91588.1"/>
    <property type="molecule type" value="Genomic_DNA"/>
</dbReference>
<reference evidence="4 5" key="1">
    <citation type="submission" date="2014-08" db="EMBL/GenBank/DDBJ databases">
        <title>Complete genome of a marine bacteria Jeotgalibacillus malaysiensis.</title>
        <authorList>
            <person name="Yaakop A.S."/>
            <person name="Chan K.-G."/>
            <person name="Goh K.M."/>
        </authorList>
    </citation>
    <scope>NUCLEOTIDE SEQUENCE [LARGE SCALE GENOMIC DNA]</scope>
    <source>
        <strain evidence="4 5">D5</strain>
    </source>
</reference>
<evidence type="ECO:0000259" key="3">
    <source>
        <dbReference type="Pfam" id="PF13649"/>
    </source>
</evidence>
<dbReference type="Gene3D" id="3.40.50.150">
    <property type="entry name" value="Vaccinia Virus protein VP39"/>
    <property type="match status" value="1"/>
</dbReference>
<dbReference type="AlphaFoldDB" id="A0A0B5ASP2"/>
<dbReference type="SUPFAM" id="SSF53335">
    <property type="entry name" value="S-adenosyl-L-methionine-dependent methyltransferases"/>
    <property type="match status" value="1"/>
</dbReference>
<dbReference type="CDD" id="cd02440">
    <property type="entry name" value="AdoMet_MTases"/>
    <property type="match status" value="1"/>
</dbReference>
<feature type="domain" description="Methyltransferase" evidence="3">
    <location>
        <begin position="41"/>
        <end position="135"/>
    </location>
</feature>
<evidence type="ECO:0000313" key="4">
    <source>
        <dbReference type="EMBL" id="AJD91588.1"/>
    </source>
</evidence>
<dbReference type="STRING" id="1508404.JMA_22710"/>
<keyword evidence="5" id="KW-1185">Reference proteome</keyword>
<dbReference type="PANTHER" id="PTHR43861:SF1">
    <property type="entry name" value="TRANS-ACONITATE 2-METHYLTRANSFERASE"/>
    <property type="match status" value="1"/>
</dbReference>
<dbReference type="BioCyc" id="JESP1508404:G14D9-11526-MONOMER"/>
<sequence length="247" mass="28706">MAYDQFAYVYDRLMSDVPYDDWMSFLFHQKEQHQVKGMKLLDVGCGTGEWTVRASAAGFETVGIDLSESMLSMAQQKAMEAGQSIRFFQMDMSEAEDLGQFDLITIFCDSLNYLETEEAVQQTFKKMYNLLTADGIFMFDVHSVYKVNELFAGQTYSYDDGEAAYIWNSFEGEYENSAEHELTFFIKEEGNLYSRFDEFHKQRTFHIDQYKAWLQEAGFTVNSVTADFKDTAPDELSERIFFTCTKR</sequence>
<dbReference type="GO" id="GO:0032259">
    <property type="term" value="P:methylation"/>
    <property type="evidence" value="ECO:0007669"/>
    <property type="project" value="UniProtKB-KW"/>
</dbReference>
<evidence type="ECO:0000256" key="2">
    <source>
        <dbReference type="ARBA" id="ARBA00022679"/>
    </source>
</evidence>